<dbReference type="Proteomes" id="UP000321126">
    <property type="component" value="Unassembled WGS sequence"/>
</dbReference>
<evidence type="ECO:0000259" key="4">
    <source>
        <dbReference type="PROSITE" id="PS01124"/>
    </source>
</evidence>
<sequence>MTRNSTFLMNIGWRTLLKDLGLQPTDVLRRAALPEDLLSRTAEGITTEEYFRFWRAMEEGTGDPLFPLKIVALMSTESFDPPIFAALCSANLAQAVQRLAKYKQLTAPMSLELAIGPEGEMTISPRWLLAEEAVPASLLVAELAFYVRLAQLATREPVKARRITLPELPPAALSRPLAAFFGCAVTPGAGPGITFSSADALRPFLTVNEGMWRVFEPELRRRLSELGATATTGERVCAVLLELIPSNTAGIDAVAARLGMSRRTLQRRLEDEGESFRSLSNGTREKLARHYLKHSTLTSGEIAFLLGFEEPNSFFRAFHEWTGQTPEAARQAMRLN</sequence>
<keyword evidence="1" id="KW-0805">Transcription regulation</keyword>
<proteinExistence type="predicted"/>
<accession>A0A379YVZ0</accession>
<evidence type="ECO:0000313" key="8">
    <source>
        <dbReference type="Proteomes" id="UP000321126"/>
    </source>
</evidence>
<gene>
    <name evidence="6" type="ORF">FOT62_25890</name>
    <name evidence="5" type="ORF">NCTC10211_02554</name>
</gene>
<dbReference type="Proteomes" id="UP000254765">
    <property type="component" value="Unassembled WGS sequence"/>
</dbReference>
<reference evidence="5 7" key="1">
    <citation type="submission" date="2018-06" db="EMBL/GenBank/DDBJ databases">
        <authorList>
            <consortium name="Pathogen Informatics"/>
            <person name="Doyle S."/>
        </authorList>
    </citation>
    <scope>NUCLEOTIDE SEQUENCE [LARGE SCALE GENOMIC DNA]</scope>
    <source>
        <strain evidence="5 7">NCTC10211</strain>
    </source>
</reference>
<dbReference type="EMBL" id="UGYK01000002">
    <property type="protein sequence ID" value="SUI50816.1"/>
    <property type="molecule type" value="Genomic_DNA"/>
</dbReference>
<dbReference type="PANTHER" id="PTHR47894:SF4">
    <property type="entry name" value="HTH-TYPE TRANSCRIPTIONAL REGULATOR GADX"/>
    <property type="match status" value="1"/>
</dbReference>
<dbReference type="PANTHER" id="PTHR47894">
    <property type="entry name" value="HTH-TYPE TRANSCRIPTIONAL REGULATOR GADX"/>
    <property type="match status" value="1"/>
</dbReference>
<evidence type="ECO:0000313" key="7">
    <source>
        <dbReference type="Proteomes" id="UP000254765"/>
    </source>
</evidence>
<evidence type="ECO:0000313" key="5">
    <source>
        <dbReference type="EMBL" id="SUI50816.1"/>
    </source>
</evidence>
<dbReference type="Gene3D" id="1.10.10.60">
    <property type="entry name" value="Homeodomain-like"/>
    <property type="match status" value="1"/>
</dbReference>
<evidence type="ECO:0000256" key="3">
    <source>
        <dbReference type="ARBA" id="ARBA00023163"/>
    </source>
</evidence>
<dbReference type="PROSITE" id="PS01124">
    <property type="entry name" value="HTH_ARAC_FAMILY_2"/>
    <property type="match status" value="1"/>
</dbReference>
<name>A0A379YVZ0_SERMA</name>
<keyword evidence="2" id="KW-0238">DNA-binding</keyword>
<accession>A0A5C7BHP8</accession>
<dbReference type="AlphaFoldDB" id="A0A379YVZ0"/>
<dbReference type="InterPro" id="IPR018060">
    <property type="entry name" value="HTH_AraC"/>
</dbReference>
<feature type="domain" description="HTH araC/xylS-type" evidence="4">
    <location>
        <begin position="234"/>
        <end position="332"/>
    </location>
</feature>
<dbReference type="SMART" id="SM00342">
    <property type="entry name" value="HTH_ARAC"/>
    <property type="match status" value="1"/>
</dbReference>
<dbReference type="SUPFAM" id="SSF46689">
    <property type="entry name" value="Homeodomain-like"/>
    <property type="match status" value="1"/>
</dbReference>
<dbReference type="GO" id="GO:0003700">
    <property type="term" value="F:DNA-binding transcription factor activity"/>
    <property type="evidence" value="ECO:0007669"/>
    <property type="project" value="InterPro"/>
</dbReference>
<protein>
    <submittedName>
        <fullName evidence="6">AraC family transcriptional regulator</fullName>
    </submittedName>
    <submittedName>
        <fullName evidence="5">Transcriptional activator FtrA</fullName>
    </submittedName>
</protein>
<dbReference type="Pfam" id="PF12625">
    <property type="entry name" value="Arabinose_bd"/>
    <property type="match status" value="1"/>
</dbReference>
<reference evidence="6 8" key="2">
    <citation type="submission" date="2019-07" db="EMBL/GenBank/DDBJ databases">
        <title>Serratia strains were isolated from fresh produce.</title>
        <authorList>
            <person name="Cho G.-S."/>
            <person name="Stein M."/>
            <person name="Lee W."/>
            <person name="Suh S.H."/>
            <person name="Franz C.M.A.P."/>
        </authorList>
    </citation>
    <scope>NUCLEOTIDE SEQUENCE [LARGE SCALE GENOMIC DNA]</scope>
    <source>
        <strain evidence="6 8">S16</strain>
    </source>
</reference>
<dbReference type="InterPro" id="IPR032687">
    <property type="entry name" value="AraC-type_N"/>
</dbReference>
<evidence type="ECO:0000256" key="2">
    <source>
        <dbReference type="ARBA" id="ARBA00023125"/>
    </source>
</evidence>
<keyword evidence="3" id="KW-0804">Transcription</keyword>
<dbReference type="EMBL" id="VOUQ01000070">
    <property type="protein sequence ID" value="TXE22092.1"/>
    <property type="molecule type" value="Genomic_DNA"/>
</dbReference>
<evidence type="ECO:0000313" key="6">
    <source>
        <dbReference type="EMBL" id="TXE22092.1"/>
    </source>
</evidence>
<evidence type="ECO:0000256" key="1">
    <source>
        <dbReference type="ARBA" id="ARBA00023015"/>
    </source>
</evidence>
<dbReference type="GO" id="GO:0000976">
    <property type="term" value="F:transcription cis-regulatory region binding"/>
    <property type="evidence" value="ECO:0007669"/>
    <property type="project" value="TreeGrafter"/>
</dbReference>
<dbReference type="Pfam" id="PF12833">
    <property type="entry name" value="HTH_18"/>
    <property type="match status" value="1"/>
</dbReference>
<organism evidence="5 7">
    <name type="scientific">Serratia marcescens</name>
    <dbReference type="NCBI Taxonomy" id="615"/>
    <lineage>
        <taxon>Bacteria</taxon>
        <taxon>Pseudomonadati</taxon>
        <taxon>Pseudomonadota</taxon>
        <taxon>Gammaproteobacteria</taxon>
        <taxon>Enterobacterales</taxon>
        <taxon>Yersiniaceae</taxon>
        <taxon>Serratia</taxon>
    </lineage>
</organism>
<dbReference type="InterPro" id="IPR009057">
    <property type="entry name" value="Homeodomain-like_sf"/>
</dbReference>
<dbReference type="GO" id="GO:0005829">
    <property type="term" value="C:cytosol"/>
    <property type="evidence" value="ECO:0007669"/>
    <property type="project" value="TreeGrafter"/>
</dbReference>
<dbReference type="RefSeq" id="WP_033639656.1">
    <property type="nucleotide sequence ID" value="NZ_AP021873.1"/>
</dbReference>